<comment type="caution">
    <text evidence="2">The sequence shown here is derived from an EMBL/GenBank/DDBJ whole genome shotgun (WGS) entry which is preliminary data.</text>
</comment>
<sequence length="192" mass="20967">MATTLREAETFSPVFMKKRLQFLPPSFLSVIHVLLLGIFQRNLGTRQVLNKFRISVAEQKMIMNETLAGYSTEQVDQTLGRITHMAPNSVPAGGRVEDGKVDVGVRISGVKEATKADRVLRLPELEDAVDVDEVVEEAAVLVPALACADGSEDGDQGRQALVDGFELSAEEGTGGFQEGLEVLGLMRRRVRE</sequence>
<reference evidence="2" key="1">
    <citation type="submission" date="2022-12" db="EMBL/GenBank/DDBJ databases">
        <title>Draft genome assemblies for two species of Escallonia (Escalloniales).</title>
        <authorList>
            <person name="Chanderbali A."/>
            <person name="Dervinis C."/>
            <person name="Anghel I."/>
            <person name="Soltis D."/>
            <person name="Soltis P."/>
            <person name="Zapata F."/>
        </authorList>
    </citation>
    <scope>NUCLEOTIDE SEQUENCE</scope>
    <source>
        <strain evidence="2">UCBG92.1500</strain>
        <tissue evidence="2">Leaf</tissue>
    </source>
</reference>
<keyword evidence="1" id="KW-0812">Transmembrane</keyword>
<name>A0AA88QLM4_9ASTE</name>
<dbReference type="EMBL" id="JAVXUO010003070">
    <property type="protein sequence ID" value="KAK2966981.1"/>
    <property type="molecule type" value="Genomic_DNA"/>
</dbReference>
<keyword evidence="3" id="KW-1185">Reference proteome</keyword>
<evidence type="ECO:0000313" key="3">
    <source>
        <dbReference type="Proteomes" id="UP001187471"/>
    </source>
</evidence>
<keyword evidence="1" id="KW-1133">Transmembrane helix</keyword>
<organism evidence="2 3">
    <name type="scientific">Escallonia rubra</name>
    <dbReference type="NCBI Taxonomy" id="112253"/>
    <lineage>
        <taxon>Eukaryota</taxon>
        <taxon>Viridiplantae</taxon>
        <taxon>Streptophyta</taxon>
        <taxon>Embryophyta</taxon>
        <taxon>Tracheophyta</taxon>
        <taxon>Spermatophyta</taxon>
        <taxon>Magnoliopsida</taxon>
        <taxon>eudicotyledons</taxon>
        <taxon>Gunneridae</taxon>
        <taxon>Pentapetalae</taxon>
        <taxon>asterids</taxon>
        <taxon>campanulids</taxon>
        <taxon>Escalloniales</taxon>
        <taxon>Escalloniaceae</taxon>
        <taxon>Escallonia</taxon>
    </lineage>
</organism>
<keyword evidence="1" id="KW-0472">Membrane</keyword>
<accession>A0AA88QLM4</accession>
<evidence type="ECO:0000313" key="2">
    <source>
        <dbReference type="EMBL" id="KAK2966981.1"/>
    </source>
</evidence>
<feature type="transmembrane region" description="Helical" evidence="1">
    <location>
        <begin position="20"/>
        <end position="39"/>
    </location>
</feature>
<dbReference type="Proteomes" id="UP001187471">
    <property type="component" value="Unassembled WGS sequence"/>
</dbReference>
<protein>
    <submittedName>
        <fullName evidence="2">Uncharacterized protein</fullName>
    </submittedName>
</protein>
<evidence type="ECO:0000256" key="1">
    <source>
        <dbReference type="SAM" id="Phobius"/>
    </source>
</evidence>
<dbReference type="AlphaFoldDB" id="A0AA88QLM4"/>
<gene>
    <name evidence="2" type="ORF">RJ640_009665</name>
</gene>
<proteinExistence type="predicted"/>